<proteinExistence type="predicted"/>
<evidence type="ECO:0000313" key="2">
    <source>
        <dbReference type="Proteomes" id="UP000319191"/>
    </source>
</evidence>
<dbReference type="Proteomes" id="UP000319191">
    <property type="component" value="Unassembled WGS sequence"/>
</dbReference>
<dbReference type="AlphaFoldDB" id="A0A552IXM3"/>
<dbReference type="InterPro" id="IPR046731">
    <property type="entry name" value="DUF6623"/>
</dbReference>
<reference evidence="1 2" key="1">
    <citation type="submission" date="2019-01" db="EMBL/GenBank/DDBJ databases">
        <title>Coherence of Microcystis species and biogeography revealed through population genomics.</title>
        <authorList>
            <person name="Perez-Carrascal O.M."/>
            <person name="Terrat Y."/>
            <person name="Giani A."/>
            <person name="Fortin N."/>
            <person name="Tromas N."/>
            <person name="Shapiro B.J."/>
        </authorList>
    </citation>
    <scope>NUCLEOTIDE SEQUENCE [LARGE SCALE GENOMIC DNA]</scope>
    <source>
        <strain evidence="1">Mn_MB_F_20050700_S1D</strain>
    </source>
</reference>
<name>A0A552IXM3_9CHRO</name>
<evidence type="ECO:0000313" key="1">
    <source>
        <dbReference type="EMBL" id="TRU88218.1"/>
    </source>
</evidence>
<organism evidence="1 2">
    <name type="scientific">Microcystis novacekii Mn_MB_F_20050700_S1D</name>
    <dbReference type="NCBI Taxonomy" id="2486266"/>
    <lineage>
        <taxon>Bacteria</taxon>
        <taxon>Bacillati</taxon>
        <taxon>Cyanobacteriota</taxon>
        <taxon>Cyanophyceae</taxon>
        <taxon>Oscillatoriophycideae</taxon>
        <taxon>Chroococcales</taxon>
        <taxon>Microcystaceae</taxon>
        <taxon>Microcystis</taxon>
    </lineage>
</organism>
<protein>
    <submittedName>
        <fullName evidence="1">Uncharacterized protein</fullName>
    </submittedName>
</protein>
<comment type="caution">
    <text evidence="1">The sequence shown here is derived from an EMBL/GenBank/DDBJ whole genome shotgun (WGS) entry which is preliminary data.</text>
</comment>
<sequence length="66" mass="7532">MVALAEAMWAHGHSMQIEYPNNLVKIWKAGFYIEVEGKPNTDNWFHLAIPTTVIVDDKRLPGCSYL</sequence>
<accession>A0A552IXM3</accession>
<dbReference type="EMBL" id="SFAV01000144">
    <property type="protein sequence ID" value="TRU88218.1"/>
    <property type="molecule type" value="Genomic_DNA"/>
</dbReference>
<gene>
    <name evidence="1" type="ORF">EWV54_10905</name>
</gene>
<dbReference type="Pfam" id="PF20328">
    <property type="entry name" value="DUF6623"/>
    <property type="match status" value="1"/>
</dbReference>